<dbReference type="InterPro" id="IPR018523">
    <property type="entry name" value="Isocitrate_lyase_ph_CS"/>
</dbReference>
<dbReference type="OrthoDB" id="8629576at2"/>
<comment type="cofactor">
    <cofactor evidence="1">
        <name>Mg(2+)</name>
        <dbReference type="ChEBI" id="CHEBI:18420"/>
    </cofactor>
</comment>
<dbReference type="InterPro" id="IPR012695">
    <property type="entry name" value="PrpB"/>
</dbReference>
<gene>
    <name evidence="7" type="primary">prpB</name>
    <name evidence="7" type="ORF">FE784_34000</name>
</gene>
<evidence type="ECO:0000256" key="1">
    <source>
        <dbReference type="ARBA" id="ARBA00001946"/>
    </source>
</evidence>
<dbReference type="RefSeq" id="WP_139606710.1">
    <property type="nucleotide sequence ID" value="NZ_VDCQ01000072.1"/>
</dbReference>
<evidence type="ECO:0000256" key="6">
    <source>
        <dbReference type="RuleBase" id="RU361121"/>
    </source>
</evidence>
<dbReference type="EC" id="4.1.3.30" evidence="6"/>
<proteinExistence type="inferred from homology"/>
<accession>A0A5C4SYP5</accession>
<keyword evidence="4" id="KW-0460">Magnesium</keyword>
<dbReference type="InterPro" id="IPR015813">
    <property type="entry name" value="Pyrv/PenolPyrv_kinase-like_dom"/>
</dbReference>
<protein>
    <recommendedName>
        <fullName evidence="6">Methylisocitrate lyase</fullName>
        <ecNumber evidence="6">4.1.3.30</ecNumber>
    </recommendedName>
</protein>
<comment type="similarity">
    <text evidence="2 6">Belongs to the isocitrate lyase/PEP mutase superfamily. Methylisocitrate lyase family.</text>
</comment>
<dbReference type="PROSITE" id="PS00161">
    <property type="entry name" value="ISOCITRATE_LYASE"/>
    <property type="match status" value="1"/>
</dbReference>
<dbReference type="AlphaFoldDB" id="A0A5C4SYP5"/>
<dbReference type="GO" id="GO:0046421">
    <property type="term" value="F:methylisocitrate lyase activity"/>
    <property type="evidence" value="ECO:0007669"/>
    <property type="project" value="UniProtKB-EC"/>
</dbReference>
<evidence type="ECO:0000256" key="5">
    <source>
        <dbReference type="ARBA" id="ARBA00023239"/>
    </source>
</evidence>
<dbReference type="PANTHER" id="PTHR42905">
    <property type="entry name" value="PHOSPHOENOLPYRUVATE CARBOXYLASE"/>
    <property type="match status" value="1"/>
</dbReference>
<dbReference type="Proteomes" id="UP000307943">
    <property type="component" value="Unassembled WGS sequence"/>
</dbReference>
<evidence type="ECO:0000313" key="8">
    <source>
        <dbReference type="Proteomes" id="UP000307943"/>
    </source>
</evidence>
<dbReference type="Pfam" id="PF13714">
    <property type="entry name" value="PEP_mutase"/>
    <property type="match status" value="1"/>
</dbReference>
<comment type="catalytic activity">
    <reaction evidence="6">
        <text>(2S,3R)-3-hydroxybutane-1,2,3-tricarboxylate = pyruvate + succinate</text>
        <dbReference type="Rhea" id="RHEA:16809"/>
        <dbReference type="ChEBI" id="CHEBI:15361"/>
        <dbReference type="ChEBI" id="CHEBI:30031"/>
        <dbReference type="ChEBI" id="CHEBI:57429"/>
        <dbReference type="EC" id="4.1.3.30"/>
    </reaction>
</comment>
<dbReference type="NCBIfam" id="TIGR02317">
    <property type="entry name" value="prpB"/>
    <property type="match status" value="1"/>
</dbReference>
<keyword evidence="3" id="KW-0479">Metal-binding</keyword>
<comment type="caution">
    <text evidence="7">The sequence shown here is derived from an EMBL/GenBank/DDBJ whole genome shotgun (WGS) entry which is preliminary data.</text>
</comment>
<keyword evidence="8" id="KW-1185">Reference proteome</keyword>
<sequence length="303" mass="33355">MERDISQRELAERFLTLIQGNAVLKLPGAHDGLAARMAQLAGFEALYLSGAAYTASRALPDLGIVGSGELADRARELIRATGLPLLVDIDTGFGGVLNAARTAKEMVEAKVAAVQLEDQDLPKKCGHLNGKKLVTPEEMVQKIRVIKEVCPSLVVVARTDAKDAEGIDAAISRARRYVEAGADAIFPEALSTEEEFRRFAAAIEAPLLANMTEFGRTPYYTVRQFEEWGYRMVLFPVTSLRVAAKAYELVFRDIMEHGTQVGALDRMLTRKELYEAIRYYDYEKLDAGIAATVLPGTTEGRER</sequence>
<dbReference type="Gene3D" id="3.20.20.60">
    <property type="entry name" value="Phosphoenolpyruvate-binding domains"/>
    <property type="match status" value="1"/>
</dbReference>
<evidence type="ECO:0000256" key="4">
    <source>
        <dbReference type="ARBA" id="ARBA00022842"/>
    </source>
</evidence>
<evidence type="ECO:0000256" key="2">
    <source>
        <dbReference type="ARBA" id="ARBA00009282"/>
    </source>
</evidence>
<dbReference type="CDD" id="cd00377">
    <property type="entry name" value="ICL_PEPM"/>
    <property type="match status" value="1"/>
</dbReference>
<dbReference type="PANTHER" id="PTHR42905:SF5">
    <property type="entry name" value="CARBOXYVINYL-CARBOXYPHOSPHONATE PHOSPHORYLMUTASE, CHLOROPLASTIC"/>
    <property type="match status" value="1"/>
</dbReference>
<dbReference type="GO" id="GO:0019629">
    <property type="term" value="P:propionate catabolic process, 2-methylcitrate cycle"/>
    <property type="evidence" value="ECO:0007669"/>
    <property type="project" value="InterPro"/>
</dbReference>
<dbReference type="InterPro" id="IPR039556">
    <property type="entry name" value="ICL/PEPM"/>
</dbReference>
<dbReference type="UniPathway" id="UPA00946"/>
<organism evidence="7 8">
    <name type="scientific">Paenibacillus hemerocallicola</name>
    <dbReference type="NCBI Taxonomy" id="1172614"/>
    <lineage>
        <taxon>Bacteria</taxon>
        <taxon>Bacillati</taxon>
        <taxon>Bacillota</taxon>
        <taxon>Bacilli</taxon>
        <taxon>Bacillales</taxon>
        <taxon>Paenibacillaceae</taxon>
        <taxon>Paenibacillus</taxon>
    </lineage>
</organism>
<dbReference type="InterPro" id="IPR040442">
    <property type="entry name" value="Pyrv_kinase-like_dom_sf"/>
</dbReference>
<comment type="function">
    <text evidence="6">Catalyzes the thermodynamically favored C-C bond cleavage of (2R,3S)-2-methylisocitrate to yield pyruvate and succinate.</text>
</comment>
<dbReference type="SUPFAM" id="SSF51621">
    <property type="entry name" value="Phosphoenolpyruvate/pyruvate domain"/>
    <property type="match status" value="1"/>
</dbReference>
<keyword evidence="5 6" id="KW-0456">Lyase</keyword>
<evidence type="ECO:0000256" key="3">
    <source>
        <dbReference type="ARBA" id="ARBA00022723"/>
    </source>
</evidence>
<dbReference type="EMBL" id="VDCQ01000072">
    <property type="protein sequence ID" value="TNJ61626.1"/>
    <property type="molecule type" value="Genomic_DNA"/>
</dbReference>
<reference evidence="7 8" key="1">
    <citation type="submission" date="2019-05" db="EMBL/GenBank/DDBJ databases">
        <title>We sequenced the genome of Paenibacillus hemerocallicola KCTC 33185 for further insight into its adaptation and study the phylogeny of Paenibacillus.</title>
        <authorList>
            <person name="Narsing Rao M.P."/>
        </authorList>
    </citation>
    <scope>NUCLEOTIDE SEQUENCE [LARGE SCALE GENOMIC DNA]</scope>
    <source>
        <strain evidence="7 8">KCTC 33185</strain>
    </source>
</reference>
<name>A0A5C4SYP5_9BACL</name>
<evidence type="ECO:0000313" key="7">
    <source>
        <dbReference type="EMBL" id="TNJ61626.1"/>
    </source>
</evidence>
<dbReference type="GO" id="GO:0046872">
    <property type="term" value="F:metal ion binding"/>
    <property type="evidence" value="ECO:0007669"/>
    <property type="project" value="UniProtKB-KW"/>
</dbReference>
<comment type="pathway">
    <text evidence="6">Organic acid metabolism; propanoate degradation.</text>
</comment>